<keyword evidence="1" id="KW-0472">Membrane</keyword>
<feature type="transmembrane region" description="Helical" evidence="1">
    <location>
        <begin position="136"/>
        <end position="154"/>
    </location>
</feature>
<keyword evidence="1" id="KW-0812">Transmembrane</keyword>
<dbReference type="OrthoDB" id="9859581at2"/>
<keyword evidence="3" id="KW-1185">Reference proteome</keyword>
<sequence length="168" mass="18214">MGETEQTAKQRGRKQHGRKKWRGKALVWAVAGMAGYFAIVDFCWLLLSSGSFTLAAESGLVAILLVLLVGWPAWLIVWAVALLCGGSALALVPKEKRRLRLTCFMLAIASGCGAVAYGPLALIYGTEISWSPFSPLFLALVTFFVGLFAAWSYYPGRRPGSEQEPSAL</sequence>
<protein>
    <recommendedName>
        <fullName evidence="4">Transmembrane protein</fullName>
    </recommendedName>
</protein>
<keyword evidence="1" id="KW-1133">Transmembrane helix</keyword>
<dbReference type="AlphaFoldDB" id="E5XPR6"/>
<evidence type="ECO:0000256" key="1">
    <source>
        <dbReference type="SAM" id="Phobius"/>
    </source>
</evidence>
<feature type="transmembrane region" description="Helical" evidence="1">
    <location>
        <begin position="25"/>
        <end position="47"/>
    </location>
</feature>
<evidence type="ECO:0000313" key="3">
    <source>
        <dbReference type="Proteomes" id="UP000004816"/>
    </source>
</evidence>
<name>E5XPR6_SEGRC</name>
<gene>
    <name evidence="2" type="ORF">HMPREF9336_01488</name>
</gene>
<comment type="caution">
    <text evidence="2">The sequence shown here is derived from an EMBL/GenBank/DDBJ whole genome shotgun (WGS) entry which is preliminary data.</text>
</comment>
<evidence type="ECO:0000313" key="2">
    <source>
        <dbReference type="EMBL" id="EFV13664.1"/>
    </source>
</evidence>
<dbReference type="RefSeq" id="WP_007469079.1">
    <property type="nucleotide sequence ID" value="NZ_KI391954.1"/>
</dbReference>
<feature type="transmembrane region" description="Helical" evidence="1">
    <location>
        <begin position="59"/>
        <end position="92"/>
    </location>
</feature>
<feature type="transmembrane region" description="Helical" evidence="1">
    <location>
        <begin position="104"/>
        <end position="124"/>
    </location>
</feature>
<proteinExistence type="predicted"/>
<reference evidence="2 3" key="1">
    <citation type="journal article" date="2011" name="Stand. Genomic Sci.">
        <title>High quality draft genome sequence of Segniliparus rugosus CDC 945(T)= (ATCC BAA-974(T)).</title>
        <authorList>
            <person name="Earl A.M."/>
            <person name="Desjardins C.A."/>
            <person name="Fitzgerald M.G."/>
            <person name="Arachchi H.M."/>
            <person name="Zeng Q."/>
            <person name="Mehta T."/>
            <person name="Griggs A."/>
            <person name="Birren B.W."/>
            <person name="Toney N.C."/>
            <person name="Carr J."/>
            <person name="Posey J."/>
            <person name="Butler W.R."/>
        </authorList>
    </citation>
    <scope>NUCLEOTIDE SEQUENCE [LARGE SCALE GENOMIC DNA]</scope>
    <source>
        <strain evidence="3">ATCC BAA-974 / DSM 45345 / CCUG 50838 / CIP 108380 / JCM 13579 / CDC 945</strain>
    </source>
</reference>
<dbReference type="EMBL" id="ACZI02000003">
    <property type="protein sequence ID" value="EFV13664.1"/>
    <property type="molecule type" value="Genomic_DNA"/>
</dbReference>
<evidence type="ECO:0008006" key="4">
    <source>
        <dbReference type="Google" id="ProtNLM"/>
    </source>
</evidence>
<accession>E5XPR6</accession>
<organism evidence="2 3">
    <name type="scientific">Segniliparus rugosus (strain ATCC BAA-974 / DSM 45345 / CCUG 50838 / CIP 108380 / JCM 13579 / CDC 945)</name>
    <dbReference type="NCBI Taxonomy" id="679197"/>
    <lineage>
        <taxon>Bacteria</taxon>
        <taxon>Bacillati</taxon>
        <taxon>Actinomycetota</taxon>
        <taxon>Actinomycetes</taxon>
        <taxon>Mycobacteriales</taxon>
        <taxon>Segniliparaceae</taxon>
        <taxon>Segniliparus</taxon>
    </lineage>
</organism>
<dbReference type="STRING" id="679197.HMPREF9336_01488"/>
<dbReference type="Proteomes" id="UP000004816">
    <property type="component" value="Unassembled WGS sequence"/>
</dbReference>
<dbReference type="HOGENOM" id="CLU_1721073_0_0_11"/>